<dbReference type="EMBL" id="CP029346">
    <property type="protein sequence ID" value="AWL07892.1"/>
    <property type="molecule type" value="Genomic_DNA"/>
</dbReference>
<organism evidence="1 2">
    <name type="scientific">Aquirufa nivalisilvae</name>
    <dbReference type="NCBI Taxonomy" id="2516557"/>
    <lineage>
        <taxon>Bacteria</taxon>
        <taxon>Pseudomonadati</taxon>
        <taxon>Bacteroidota</taxon>
        <taxon>Cytophagia</taxon>
        <taxon>Cytophagales</taxon>
        <taxon>Flectobacillaceae</taxon>
        <taxon>Aquirufa</taxon>
    </lineage>
</organism>
<keyword evidence="2" id="KW-1185">Reference proteome</keyword>
<dbReference type="NCBIfam" id="TIGR01200">
    <property type="entry name" value="GLPGLI"/>
    <property type="match status" value="1"/>
</dbReference>
<dbReference type="InterPro" id="IPR005901">
    <property type="entry name" value="GLPGLI"/>
</dbReference>
<dbReference type="Proteomes" id="UP000245468">
    <property type="component" value="Chromosome"/>
</dbReference>
<evidence type="ECO:0000313" key="1">
    <source>
        <dbReference type="EMBL" id="AWL07892.1"/>
    </source>
</evidence>
<protein>
    <submittedName>
        <fullName evidence="1">Uncharacterized protein</fullName>
    </submittedName>
</protein>
<dbReference type="OrthoDB" id="1440774at2"/>
<reference evidence="2" key="1">
    <citation type="submission" date="2018-05" db="EMBL/GenBank/DDBJ databases">
        <title>Pseudarcicella sp. HME7025 Genome sequencing and assembly.</title>
        <authorList>
            <person name="Kim H."/>
            <person name="Kang H."/>
            <person name="Joh K."/>
        </authorList>
    </citation>
    <scope>NUCLEOTIDE SEQUENCE [LARGE SCALE GENOMIC DNA]</scope>
    <source>
        <strain evidence="2">HME7025</strain>
    </source>
</reference>
<dbReference type="RefSeq" id="WP_109321673.1">
    <property type="nucleotide sequence ID" value="NZ_CP029346.1"/>
</dbReference>
<evidence type="ECO:0000313" key="2">
    <source>
        <dbReference type="Proteomes" id="UP000245468"/>
    </source>
</evidence>
<dbReference type="Pfam" id="PF09697">
    <property type="entry name" value="Porph_ging"/>
    <property type="match status" value="1"/>
</dbReference>
<gene>
    <name evidence="1" type="ORF">HME7025_00006</name>
</gene>
<dbReference type="AlphaFoldDB" id="A0A2S2DRF1"/>
<sequence length="246" mass="28330">MKQIGILLFLISFSAFSQEGKKEGIVQYERTTFWTNIVTRLTYLSAEEKDRVKLTWGSSDEGWKQKMTLAFNENQSLYMQGEDNAEQGWAGRKETFFLTKNFATEHSTDYIDLLGKTYMVDDSLHAPNWKILNQIKEVAGYICMKAVTVDTVKKQTITAWFAQDIPVQAGPERYFGLPGLILELDINDGDVTIIANKVEFKKLTNEFNLKKIKGKKISDAEYNKIIADFIKESIKGFRNPYWGLRY</sequence>
<dbReference type="KEGG" id="psez:HME7025_00006"/>
<proteinExistence type="predicted"/>
<accession>A0A2S2DRF1</accession>
<name>A0A2S2DRF1_9BACT</name>